<gene>
    <name evidence="2" type="ORF">DPMN_025850</name>
</gene>
<dbReference type="EMBL" id="JAIWYP010000002">
    <property type="protein sequence ID" value="KAH3862875.1"/>
    <property type="molecule type" value="Genomic_DNA"/>
</dbReference>
<protein>
    <submittedName>
        <fullName evidence="2">Uncharacterized protein</fullName>
    </submittedName>
</protein>
<dbReference type="AlphaFoldDB" id="A0A9D4RE07"/>
<accession>A0A9D4RE07</accession>
<sequence>MSRAIQQHTEELRRERLASRSQANHPKYGGDPMKRGERFNKETTNMTSVFSEMDSFFKTARMQSSNAGYQGGWTVSKRVPSKPYQPNLRDTYPRNQYTMMPEYNGPKYYTGHFLKYDYKDQPPKPAEVDTSRPVVFKTQTIERVQTKKKYGHNLKGDSSVPLHLCNDVSSLLYQRSLQPDARERAQLESRTSSELSELRSTVSRYPFALHQNVKNDASVLNPLNYNAKTQTWVDTSYPTRNRHRKRQDTASSFWVTDRTVDLDDKELRSGRIRSAPEWYSEFFPRQRVADALKFMGKPKTMNQTARTSDFVIDFNGKR</sequence>
<reference evidence="2" key="1">
    <citation type="journal article" date="2019" name="bioRxiv">
        <title>The Genome of the Zebra Mussel, Dreissena polymorpha: A Resource for Invasive Species Research.</title>
        <authorList>
            <person name="McCartney M.A."/>
            <person name="Auch B."/>
            <person name="Kono T."/>
            <person name="Mallez S."/>
            <person name="Zhang Y."/>
            <person name="Obille A."/>
            <person name="Becker A."/>
            <person name="Abrahante J.E."/>
            <person name="Garbe J."/>
            <person name="Badalamenti J.P."/>
            <person name="Herman A."/>
            <person name="Mangelson H."/>
            <person name="Liachko I."/>
            <person name="Sullivan S."/>
            <person name="Sone E.D."/>
            <person name="Koren S."/>
            <person name="Silverstein K.A.T."/>
            <person name="Beckman K.B."/>
            <person name="Gohl D.M."/>
        </authorList>
    </citation>
    <scope>NUCLEOTIDE SEQUENCE</scope>
    <source>
        <strain evidence="2">Duluth1</strain>
        <tissue evidence="2">Whole animal</tissue>
    </source>
</reference>
<organism evidence="2 3">
    <name type="scientific">Dreissena polymorpha</name>
    <name type="common">Zebra mussel</name>
    <name type="synonym">Mytilus polymorpha</name>
    <dbReference type="NCBI Taxonomy" id="45954"/>
    <lineage>
        <taxon>Eukaryota</taxon>
        <taxon>Metazoa</taxon>
        <taxon>Spiralia</taxon>
        <taxon>Lophotrochozoa</taxon>
        <taxon>Mollusca</taxon>
        <taxon>Bivalvia</taxon>
        <taxon>Autobranchia</taxon>
        <taxon>Heteroconchia</taxon>
        <taxon>Euheterodonta</taxon>
        <taxon>Imparidentia</taxon>
        <taxon>Neoheterodontei</taxon>
        <taxon>Myida</taxon>
        <taxon>Dreissenoidea</taxon>
        <taxon>Dreissenidae</taxon>
        <taxon>Dreissena</taxon>
    </lineage>
</organism>
<name>A0A9D4RE07_DREPO</name>
<feature type="compositionally biased region" description="Basic and acidic residues" evidence="1">
    <location>
        <begin position="8"/>
        <end position="18"/>
    </location>
</feature>
<dbReference type="Proteomes" id="UP000828390">
    <property type="component" value="Unassembled WGS sequence"/>
</dbReference>
<comment type="caution">
    <text evidence="2">The sequence shown here is derived from an EMBL/GenBank/DDBJ whole genome shotgun (WGS) entry which is preliminary data.</text>
</comment>
<keyword evidence="3" id="KW-1185">Reference proteome</keyword>
<reference evidence="2" key="2">
    <citation type="submission" date="2020-11" db="EMBL/GenBank/DDBJ databases">
        <authorList>
            <person name="McCartney M.A."/>
            <person name="Auch B."/>
            <person name="Kono T."/>
            <person name="Mallez S."/>
            <person name="Becker A."/>
            <person name="Gohl D.M."/>
            <person name="Silverstein K.A.T."/>
            <person name="Koren S."/>
            <person name="Bechman K.B."/>
            <person name="Herman A."/>
            <person name="Abrahante J.E."/>
            <person name="Garbe J."/>
        </authorList>
    </citation>
    <scope>NUCLEOTIDE SEQUENCE</scope>
    <source>
        <strain evidence="2">Duluth1</strain>
        <tissue evidence="2">Whole animal</tissue>
    </source>
</reference>
<evidence type="ECO:0000313" key="2">
    <source>
        <dbReference type="EMBL" id="KAH3862875.1"/>
    </source>
</evidence>
<evidence type="ECO:0000256" key="1">
    <source>
        <dbReference type="SAM" id="MobiDB-lite"/>
    </source>
</evidence>
<proteinExistence type="predicted"/>
<feature type="region of interest" description="Disordered" evidence="1">
    <location>
        <begin position="1"/>
        <end position="39"/>
    </location>
</feature>
<evidence type="ECO:0000313" key="3">
    <source>
        <dbReference type="Proteomes" id="UP000828390"/>
    </source>
</evidence>